<dbReference type="Proteomes" id="UP000011115">
    <property type="component" value="Unassembled WGS sequence"/>
</dbReference>
<keyword evidence="3" id="KW-1185">Reference proteome</keyword>
<dbReference type="HOGENOM" id="CLU_1296341_0_0_1"/>
<dbReference type="PaxDb" id="4113-PGSC0003DMT400092572"/>
<proteinExistence type="predicted"/>
<protein>
    <submittedName>
        <fullName evidence="2">Integrase core domain containing protein</fullName>
    </submittedName>
</protein>
<sequence length="213" mass="23637">MWLLPPPRFDEGATPIGSLTGSEFSSSSSSVSGSNSNGVTSSSSEASSASNIPVPLNTDHAPVPGDPNRWCVHGQYQIYRDACILTEKERMTRLVIEERRVLTGSLHTAPDIHHLFQRHRFLYGPGHPRPINMAEFDYRMDIIPSGAVQRNAKQWKSHLCWLAHQLATDGECVEWFSTPSLALVAGLEADFARMLIVKIHERAFKATTTLPFP</sequence>
<dbReference type="Gramene" id="PGSC0003DMT400092572">
    <property type="protein sequence ID" value="PGSC0003DMT400092572"/>
    <property type="gene ID" value="PGSC0003DMG400042143"/>
</dbReference>
<evidence type="ECO:0000256" key="1">
    <source>
        <dbReference type="SAM" id="MobiDB-lite"/>
    </source>
</evidence>
<dbReference type="InParanoid" id="M1DQ34"/>
<evidence type="ECO:0000313" key="3">
    <source>
        <dbReference type="Proteomes" id="UP000011115"/>
    </source>
</evidence>
<evidence type="ECO:0000313" key="2">
    <source>
        <dbReference type="EnsemblPlants" id="PGSC0003DMT400092572"/>
    </source>
</evidence>
<feature type="compositionally biased region" description="Low complexity" evidence="1">
    <location>
        <begin position="17"/>
        <end position="50"/>
    </location>
</feature>
<reference evidence="2" key="2">
    <citation type="submission" date="2015-06" db="UniProtKB">
        <authorList>
            <consortium name="EnsemblPlants"/>
        </authorList>
    </citation>
    <scope>IDENTIFICATION</scope>
    <source>
        <strain evidence="2">DM1-3 516 R44</strain>
    </source>
</reference>
<dbReference type="AlphaFoldDB" id="M1DQ34"/>
<name>M1DQ34_SOLTU</name>
<organism evidence="2 3">
    <name type="scientific">Solanum tuberosum</name>
    <name type="common">Potato</name>
    <dbReference type="NCBI Taxonomy" id="4113"/>
    <lineage>
        <taxon>Eukaryota</taxon>
        <taxon>Viridiplantae</taxon>
        <taxon>Streptophyta</taxon>
        <taxon>Embryophyta</taxon>
        <taxon>Tracheophyta</taxon>
        <taxon>Spermatophyta</taxon>
        <taxon>Magnoliopsida</taxon>
        <taxon>eudicotyledons</taxon>
        <taxon>Gunneridae</taxon>
        <taxon>Pentapetalae</taxon>
        <taxon>asterids</taxon>
        <taxon>lamiids</taxon>
        <taxon>Solanales</taxon>
        <taxon>Solanaceae</taxon>
        <taxon>Solanoideae</taxon>
        <taxon>Solaneae</taxon>
        <taxon>Solanum</taxon>
    </lineage>
</organism>
<feature type="region of interest" description="Disordered" evidence="1">
    <location>
        <begin position="1"/>
        <end position="60"/>
    </location>
</feature>
<dbReference type="EnsemblPlants" id="PGSC0003DMT400092572">
    <property type="protein sequence ID" value="PGSC0003DMT400092572"/>
    <property type="gene ID" value="PGSC0003DMG400042143"/>
</dbReference>
<accession>M1DQ34</accession>
<reference evidence="3" key="1">
    <citation type="journal article" date="2011" name="Nature">
        <title>Genome sequence and analysis of the tuber crop potato.</title>
        <authorList>
            <consortium name="The Potato Genome Sequencing Consortium"/>
        </authorList>
    </citation>
    <scope>NUCLEOTIDE SEQUENCE [LARGE SCALE GENOMIC DNA]</scope>
    <source>
        <strain evidence="3">cv. DM1-3 516 R44</strain>
    </source>
</reference>